<dbReference type="Proteomes" id="UP000215127">
    <property type="component" value="Chromosome 5"/>
</dbReference>
<gene>
    <name evidence="3" type="ORF">ZT3D7_G6303</name>
</gene>
<evidence type="ECO:0000256" key="1">
    <source>
        <dbReference type="SAM" id="MobiDB-lite"/>
    </source>
</evidence>
<dbReference type="EMBL" id="LT853696">
    <property type="protein sequence ID" value="SMQ51150.1"/>
    <property type="molecule type" value="Genomic_DNA"/>
</dbReference>
<name>A0A1X7RV73_ZYMT9</name>
<protein>
    <submittedName>
        <fullName evidence="3">Uncharacterized protein</fullName>
    </submittedName>
</protein>
<evidence type="ECO:0000256" key="2">
    <source>
        <dbReference type="SAM" id="SignalP"/>
    </source>
</evidence>
<organism evidence="3 4">
    <name type="scientific">Zymoseptoria tritici (strain ST99CH_3D7)</name>
    <dbReference type="NCBI Taxonomy" id="1276538"/>
    <lineage>
        <taxon>Eukaryota</taxon>
        <taxon>Fungi</taxon>
        <taxon>Dikarya</taxon>
        <taxon>Ascomycota</taxon>
        <taxon>Pezizomycotina</taxon>
        <taxon>Dothideomycetes</taxon>
        <taxon>Dothideomycetidae</taxon>
        <taxon>Mycosphaerellales</taxon>
        <taxon>Mycosphaerellaceae</taxon>
        <taxon>Zymoseptoria</taxon>
    </lineage>
</organism>
<reference evidence="3 4" key="1">
    <citation type="submission" date="2016-06" db="EMBL/GenBank/DDBJ databases">
        <authorList>
            <person name="Kjaerup R.B."/>
            <person name="Dalgaard T.S."/>
            <person name="Juul-Madsen H.R."/>
        </authorList>
    </citation>
    <scope>NUCLEOTIDE SEQUENCE [LARGE SCALE GENOMIC DNA]</scope>
</reference>
<feature type="chain" id="PRO_5012710924" evidence="2">
    <location>
        <begin position="21"/>
        <end position="113"/>
    </location>
</feature>
<accession>A0A1X7RV73</accession>
<sequence>MVRLAQTVALLLAAIPAALATEICHCNNDRYTYGACQFAIQATANPPKSRRDGAGVDQSDAKNLQPQPQYPHWTYLWYNNKSYCSYQWKGDPQQSTIWNVFAKHCLTGASCLG</sequence>
<keyword evidence="4" id="KW-1185">Reference proteome</keyword>
<feature type="signal peptide" evidence="2">
    <location>
        <begin position="1"/>
        <end position="20"/>
    </location>
</feature>
<feature type="region of interest" description="Disordered" evidence="1">
    <location>
        <begin position="45"/>
        <end position="65"/>
    </location>
</feature>
<proteinExistence type="predicted"/>
<keyword evidence="2" id="KW-0732">Signal</keyword>
<evidence type="ECO:0000313" key="3">
    <source>
        <dbReference type="EMBL" id="SMQ51150.1"/>
    </source>
</evidence>
<dbReference type="AlphaFoldDB" id="A0A1X7RV73"/>
<evidence type="ECO:0000313" key="4">
    <source>
        <dbReference type="Proteomes" id="UP000215127"/>
    </source>
</evidence>